<dbReference type="PROSITE" id="PS50111">
    <property type="entry name" value="CHEMOTAXIS_TRANSDUC_2"/>
    <property type="match status" value="1"/>
</dbReference>
<dbReference type="PANTHER" id="PTHR43531">
    <property type="entry name" value="PROTEIN ICFG"/>
    <property type="match status" value="1"/>
</dbReference>
<dbReference type="Pfam" id="PF12729">
    <property type="entry name" value="4HB_MCP_1"/>
    <property type="match status" value="1"/>
</dbReference>
<keyword evidence="1" id="KW-0145">Chemotaxis</keyword>
<dbReference type="SMART" id="SM00283">
    <property type="entry name" value="MA"/>
    <property type="match status" value="1"/>
</dbReference>
<dbReference type="GO" id="GO:0006935">
    <property type="term" value="P:chemotaxis"/>
    <property type="evidence" value="ECO:0007669"/>
    <property type="project" value="UniProtKB-KW"/>
</dbReference>
<dbReference type="Pfam" id="PF00015">
    <property type="entry name" value="MCPsignal"/>
    <property type="match status" value="1"/>
</dbReference>
<sequence length="519" mass="55574">MLKTIKSRLLFVFALQLLVIGALGLGAAYQMREMERRSAEIVENHFATILLFETLAKNQASIQSLVRDYMLLEDKSRKSAIRKELKALRKEQETLIDTRRETAGPELLANLDQYDELRTDLEKVNKKAAMVLRFGSPFKAAELLDQHNGKILTDLQDLLTRVLDAETADMDSAVASSAAEAQQAQIAALGVMALAALVTLLSGARIFRSLNLGLTKAHNLSARVAEGDLTRTEDVRGKSELSFLLVNLNTMVTSLRDIVSEVTTGSANVATGANMMASTAENLSNNAVQQSAVSQRVASAVEQMTANIGQAAENAQKTETVASSAASNARESGAAMRGAIAAMRDVVEKIAIIQEIARQTDLLALNAAVEAARAGEHGRGFAVVASEVRKLAERSQQAATEIGDISQGTVMAAEGADKMMIELVSEIEETSLLVSEISRANSELSIGASQVRDTMIELDTSIQANDTASVQISSTAEELAAQVGSLRDIILRFRVAYGDEPHSPDTVEAPEILAIPAPA</sequence>
<dbReference type="GO" id="GO:0005886">
    <property type="term" value="C:plasma membrane"/>
    <property type="evidence" value="ECO:0007669"/>
    <property type="project" value="TreeGrafter"/>
</dbReference>
<dbReference type="RefSeq" id="WP_072703136.1">
    <property type="nucleotide sequence ID" value="NZ_FMJB01000015.1"/>
</dbReference>
<organism evidence="7 8">
    <name type="scientific">Donghicola eburneus</name>
    <dbReference type="NCBI Taxonomy" id="393278"/>
    <lineage>
        <taxon>Bacteria</taxon>
        <taxon>Pseudomonadati</taxon>
        <taxon>Pseudomonadota</taxon>
        <taxon>Alphaproteobacteria</taxon>
        <taxon>Rhodobacterales</taxon>
        <taxon>Roseobacteraceae</taxon>
        <taxon>Donghicola</taxon>
    </lineage>
</organism>
<dbReference type="Proteomes" id="UP000184085">
    <property type="component" value="Unassembled WGS sequence"/>
</dbReference>
<dbReference type="GO" id="GO:0007165">
    <property type="term" value="P:signal transduction"/>
    <property type="evidence" value="ECO:0007669"/>
    <property type="project" value="UniProtKB-KW"/>
</dbReference>
<evidence type="ECO:0008006" key="9">
    <source>
        <dbReference type="Google" id="ProtNLM"/>
    </source>
</evidence>
<dbReference type="InterPro" id="IPR003660">
    <property type="entry name" value="HAMP_dom"/>
</dbReference>
<evidence type="ECO:0000256" key="1">
    <source>
        <dbReference type="ARBA" id="ARBA00022500"/>
    </source>
</evidence>
<dbReference type="PANTHER" id="PTHR43531:SF11">
    <property type="entry name" value="METHYL-ACCEPTING CHEMOTAXIS PROTEIN 3"/>
    <property type="match status" value="1"/>
</dbReference>
<protein>
    <recommendedName>
        <fullName evidence="9">Methyl-accepting chemotaxis protein</fullName>
    </recommendedName>
</protein>
<evidence type="ECO:0000256" key="2">
    <source>
        <dbReference type="ARBA" id="ARBA00029447"/>
    </source>
</evidence>
<proteinExistence type="inferred from homology"/>
<comment type="similarity">
    <text evidence="2">Belongs to the methyl-accepting chemotaxis (MCP) protein family.</text>
</comment>
<evidence type="ECO:0000256" key="4">
    <source>
        <dbReference type="SAM" id="Coils"/>
    </source>
</evidence>
<accession>A0A1M4MX01</accession>
<name>A0A1M4MX01_9RHOB</name>
<evidence type="ECO:0000256" key="3">
    <source>
        <dbReference type="PROSITE-ProRule" id="PRU00284"/>
    </source>
</evidence>
<dbReference type="EMBL" id="FMJB01000015">
    <property type="protein sequence ID" value="SCM66194.1"/>
    <property type="molecule type" value="Genomic_DNA"/>
</dbReference>
<dbReference type="SUPFAM" id="SSF58104">
    <property type="entry name" value="Methyl-accepting chemotaxis protein (MCP) signaling domain"/>
    <property type="match status" value="1"/>
</dbReference>
<keyword evidence="8" id="KW-1185">Reference proteome</keyword>
<reference evidence="8" key="1">
    <citation type="submission" date="2016-09" db="EMBL/GenBank/DDBJ databases">
        <authorList>
            <person name="Wibberg D."/>
        </authorList>
    </citation>
    <scope>NUCLEOTIDE SEQUENCE [LARGE SCALE GENOMIC DNA]</scope>
</reference>
<dbReference type="PROSITE" id="PS50885">
    <property type="entry name" value="HAMP"/>
    <property type="match status" value="1"/>
</dbReference>
<dbReference type="GO" id="GO:0004888">
    <property type="term" value="F:transmembrane signaling receptor activity"/>
    <property type="evidence" value="ECO:0007669"/>
    <property type="project" value="TreeGrafter"/>
</dbReference>
<feature type="domain" description="HAMP" evidence="6">
    <location>
        <begin position="208"/>
        <end position="260"/>
    </location>
</feature>
<feature type="coiled-coil region" evidence="4">
    <location>
        <begin position="71"/>
        <end position="98"/>
    </location>
</feature>
<evidence type="ECO:0000259" key="5">
    <source>
        <dbReference type="PROSITE" id="PS50111"/>
    </source>
</evidence>
<dbReference type="Gene3D" id="1.10.287.950">
    <property type="entry name" value="Methyl-accepting chemotaxis protein"/>
    <property type="match status" value="1"/>
</dbReference>
<evidence type="ECO:0000313" key="7">
    <source>
        <dbReference type="EMBL" id="SCM66194.1"/>
    </source>
</evidence>
<dbReference type="InterPro" id="IPR004089">
    <property type="entry name" value="MCPsignal_dom"/>
</dbReference>
<keyword evidence="3" id="KW-0807">Transducer</keyword>
<dbReference type="AlphaFoldDB" id="A0A1M4MX01"/>
<evidence type="ECO:0000313" key="8">
    <source>
        <dbReference type="Proteomes" id="UP000184085"/>
    </source>
</evidence>
<dbReference type="InterPro" id="IPR051310">
    <property type="entry name" value="MCP_chemotaxis"/>
</dbReference>
<evidence type="ECO:0000259" key="6">
    <source>
        <dbReference type="PROSITE" id="PS50885"/>
    </source>
</evidence>
<feature type="domain" description="Methyl-accepting transducer" evidence="5">
    <location>
        <begin position="265"/>
        <end position="480"/>
    </location>
</feature>
<gene>
    <name evidence="7" type="ORF">KARMA_0367</name>
</gene>
<dbReference type="InterPro" id="IPR024478">
    <property type="entry name" value="HlyB_4HB_MCP"/>
</dbReference>
<keyword evidence="4" id="KW-0175">Coiled coil</keyword>